<dbReference type="Gene3D" id="3.20.190.20">
    <property type="match status" value="1"/>
</dbReference>
<keyword evidence="1 6" id="KW-0645">Protease</keyword>
<feature type="domain" description="Protease Do-like PDZ" evidence="5">
    <location>
        <begin position="356"/>
        <end position="489"/>
    </location>
</feature>
<dbReference type="OrthoDB" id="1522627at2"/>
<keyword evidence="4" id="KW-0732">Signal</keyword>
<comment type="caution">
    <text evidence="6">The sequence shown here is derived from an EMBL/GenBank/DDBJ whole genome shotgun (WGS) entry which is preliminary data.</text>
</comment>
<keyword evidence="2" id="KW-0378">Hydrolase</keyword>
<gene>
    <name evidence="6" type="ORF">EHO60_02425</name>
</gene>
<dbReference type="InterPro" id="IPR041517">
    <property type="entry name" value="DEGP_PDZ"/>
</dbReference>
<evidence type="ECO:0000313" key="6">
    <source>
        <dbReference type="EMBL" id="TGK13075.1"/>
    </source>
</evidence>
<keyword evidence="3" id="KW-0720">Serine protease</keyword>
<evidence type="ECO:0000313" key="7">
    <source>
        <dbReference type="Proteomes" id="UP000298458"/>
    </source>
</evidence>
<evidence type="ECO:0000256" key="1">
    <source>
        <dbReference type="ARBA" id="ARBA00022670"/>
    </source>
</evidence>
<evidence type="ECO:0000256" key="4">
    <source>
        <dbReference type="SAM" id="SignalP"/>
    </source>
</evidence>
<evidence type="ECO:0000256" key="2">
    <source>
        <dbReference type="ARBA" id="ARBA00022801"/>
    </source>
</evidence>
<dbReference type="Pfam" id="PF17815">
    <property type="entry name" value="PDZ_3"/>
    <property type="match status" value="1"/>
</dbReference>
<dbReference type="Proteomes" id="UP000298458">
    <property type="component" value="Unassembled WGS sequence"/>
</dbReference>
<feature type="signal peptide" evidence="4">
    <location>
        <begin position="1"/>
        <end position="20"/>
    </location>
</feature>
<keyword evidence="7" id="KW-1185">Reference proteome</keyword>
<dbReference type="Gene3D" id="2.30.42.10">
    <property type="match status" value="1"/>
</dbReference>
<reference evidence="6" key="1">
    <citation type="journal article" date="2019" name="PLoS Negl. Trop. Dis.">
        <title>Revisiting the worldwide diversity of Leptospira species in the environment.</title>
        <authorList>
            <person name="Vincent A.T."/>
            <person name="Schiettekatte O."/>
            <person name="Bourhy P."/>
            <person name="Veyrier F.J."/>
            <person name="Picardeau M."/>
        </authorList>
    </citation>
    <scope>NUCLEOTIDE SEQUENCE [LARGE SCALE GENOMIC DNA]</scope>
    <source>
        <strain evidence="6">SSW15</strain>
    </source>
</reference>
<sequence length="496" mass="56124">MSKTRFLLFLFCFSALFVLPGSPVRSQNSTSGNQDLKNLFGSVVIVRSDSYPDPSDPLEFGDQDLSKDVGSGFIIQGNRILTNAHVVADSKFLKVKHYNSGKYYDAKVEFLGYDCDLALLKVEDDEFFMGIEPLEIADESPSLGSNLLMLGYPEGDENLTLENGIVNRVERLRYSFTGLDYRKVVRVTANILPGYSGGPAIQNGKVAGITFEVSQLQGNTAYLIPPEIVLHFLKDVEDGSYNGFPYAGFTFQNGNSESLKRYLKVPAGLQGVLINKVYPDSSFSEVLQQDDFLYKIDDAFLNNEGGLQEFTGRTIVDLIEPNFIGQTLTLFFYRNGKHYKVPTQLKQTKSLDMYRDRESKNFVGAGLMFQSVNRALFGKESQRIETALRYHYSYYIQDDLFRFTERDLILTTIFPDPLNSKYLPYRFKILESINGKTPSDLSDFKDLWNKYADGTIVLKFRGVGLPLILDTKTIRTIDARVKKRFDVRPDANKEGK</sequence>
<dbReference type="RefSeq" id="WP_135766586.1">
    <property type="nucleotide sequence ID" value="NZ_RQET01000002.1"/>
</dbReference>
<feature type="chain" id="PRO_5020818235" evidence="4">
    <location>
        <begin position="21"/>
        <end position="496"/>
    </location>
</feature>
<dbReference type="AlphaFoldDB" id="A0A4R9GJ31"/>
<dbReference type="PANTHER" id="PTHR45980">
    <property type="match status" value="1"/>
</dbReference>
<protein>
    <submittedName>
        <fullName evidence="6">Serine protease</fullName>
    </submittedName>
</protein>
<dbReference type="InterPro" id="IPR046449">
    <property type="entry name" value="DEGP_PDZ_sf"/>
</dbReference>
<name>A0A4R9GJ31_9LEPT</name>
<dbReference type="GO" id="GO:0004252">
    <property type="term" value="F:serine-type endopeptidase activity"/>
    <property type="evidence" value="ECO:0007669"/>
    <property type="project" value="TreeGrafter"/>
</dbReference>
<proteinExistence type="predicted"/>
<dbReference type="PANTHER" id="PTHR45980:SF9">
    <property type="entry name" value="PROTEASE DO-LIKE 10, MITOCHONDRIAL-RELATED"/>
    <property type="match status" value="1"/>
</dbReference>
<dbReference type="SUPFAM" id="SSF50494">
    <property type="entry name" value="Trypsin-like serine proteases"/>
    <property type="match status" value="1"/>
</dbReference>
<organism evidence="6 7">
    <name type="scientific">Leptospira fletcheri</name>
    <dbReference type="NCBI Taxonomy" id="2484981"/>
    <lineage>
        <taxon>Bacteria</taxon>
        <taxon>Pseudomonadati</taxon>
        <taxon>Spirochaetota</taxon>
        <taxon>Spirochaetia</taxon>
        <taxon>Leptospirales</taxon>
        <taxon>Leptospiraceae</taxon>
        <taxon>Leptospira</taxon>
    </lineage>
</organism>
<dbReference type="InterPro" id="IPR009003">
    <property type="entry name" value="Peptidase_S1_PA"/>
</dbReference>
<dbReference type="InterPro" id="IPR036034">
    <property type="entry name" value="PDZ_sf"/>
</dbReference>
<dbReference type="Pfam" id="PF13365">
    <property type="entry name" value="Trypsin_2"/>
    <property type="match status" value="1"/>
</dbReference>
<evidence type="ECO:0000256" key="3">
    <source>
        <dbReference type="ARBA" id="ARBA00022825"/>
    </source>
</evidence>
<accession>A0A4R9GJ31</accession>
<dbReference type="GO" id="GO:0006508">
    <property type="term" value="P:proteolysis"/>
    <property type="evidence" value="ECO:0007669"/>
    <property type="project" value="UniProtKB-KW"/>
</dbReference>
<dbReference type="SUPFAM" id="SSF50156">
    <property type="entry name" value="PDZ domain-like"/>
    <property type="match status" value="1"/>
</dbReference>
<dbReference type="Gene3D" id="2.40.10.120">
    <property type="match status" value="1"/>
</dbReference>
<dbReference type="EMBL" id="RQET01000002">
    <property type="protein sequence ID" value="TGK13075.1"/>
    <property type="molecule type" value="Genomic_DNA"/>
</dbReference>
<evidence type="ECO:0000259" key="5">
    <source>
        <dbReference type="Pfam" id="PF17815"/>
    </source>
</evidence>